<gene>
    <name evidence="3" type="ORF">CALMAC_LOCUS21011</name>
</gene>
<feature type="compositionally biased region" description="Low complexity" evidence="1">
    <location>
        <begin position="696"/>
        <end position="706"/>
    </location>
</feature>
<feature type="region of interest" description="Disordered" evidence="1">
    <location>
        <begin position="1475"/>
        <end position="1494"/>
    </location>
</feature>
<evidence type="ECO:0000256" key="1">
    <source>
        <dbReference type="SAM" id="MobiDB-lite"/>
    </source>
</evidence>
<evidence type="ECO:0000313" key="4">
    <source>
        <dbReference type="Proteomes" id="UP000410492"/>
    </source>
</evidence>
<dbReference type="InterPro" id="IPR056841">
    <property type="entry name" value="TNRC18_BAHCC1-like_SH3"/>
</dbReference>
<dbReference type="Proteomes" id="UP000410492">
    <property type="component" value="Unassembled WGS sequence"/>
</dbReference>
<sequence length="1673" mass="184093">LGKYGVYSLFPGGPSFGSALYSHASIGRFSGQFQQSAGGTFHTAQKFSDSLFSAAAAAAGYTAFGAPTPPPGSPYSPVPVAQLELLAKGCFGAAGGGPVLQLQPAQQPPEYAAVSPRKGSRCDEKCCQGLMVSSRPQQQKQCGCQLLSSPTKPARYSSTGEPISTGCSRTNPLEWSPSAVKKEPASMTPGGVGACQVAEITTSGDALPGGAVKLEATSPTQKIQGDAVGMITGGGIPVGIAIARQRGQHQEVIASPTLPPTGLLTTVGGAGGAQIKEVARIAEIIDAGVCSSSGSGAGVGVGVGGQSGNSGGGAMAAGGAASGAATTDDRLAGAWQVGGTNNTPTFWQYPTAATTSVPVEPMVPLPVPMPPVGFQLVRDPTTGGLLLLPTTGIESLQQAVVWPSYPQPSGVLLPSLPPIPPPPLQLLSSASSDYLSSSTTLHQHTQTHSTRLVAVTTDTKRKFPMPLPATTLIKIETDATLDQTKTLQAVSTVGNSNGGTVFADQSMAPLVTTHVIYQHPTNLILSQTPSGEATSCRSQATSPVTCLTPPPENHVQEEEHTTVQDASNQTDSPICSEDDATVHTLADVEDAKCKPIEELEEEKLPEEEPMEERCDIMEPTTTTTVEDKTIENEEVVDSSVVEEEPETTEEAELMMTKDDTEVVDAPKPDLSGLELLSNSIVQFESCRTSVDEDPDVSTSSQDDSSSALNTSEETAIQSKPQQLEDSFGGLDLLCALAEQRIMEENEKPKDKERSKERKREKRKSKKHSSDEPKRKKLKSSKHHDREDKEQRKRRKERHSSDKGSESDKEKKVCTCQDNYKKYQTPKSEEEVKKFLASKSQQMCCKGEWPCMNAMELDMRIKLAELQREYREKTKELSKLKPKRHSSDCKKRSRKKSTHSERSLTPPPLLDKMDIPVKAKKDISELLKPPILCAMPKLEEVCRINQSDTDTTPEKHSSSKKRKVGRPKKVMSSSGEHVATETIVAKKPKTSFVGYLLAAKEKLKLQNKAYPDATPPRYLEETVTVKQKKTKNNNNIIINDSKLSKMRPKLKAEATIKSQVDEEQNDWDTVDEDEDSVDHIEQDMEIEEDMVKDTKVVENKVHQINGLAEVIIHEEEAGMQGLEQLNPVIEEEGKPEDKCTLTSQLLEVDKLRVLTAMGGLFYAGHLNAVEPPDVYSITLDGERGNRPHIMSREEILRDAIVEVSAPSPAALAVGTRVCAYWSQQYRCLYPGTVAEPGTPDPHLDARFVAVEFDDGDSGRIAIEDIRLLPKDYPIIEYDPNPLLSLCKRRRRTSTSVSTEEKCPKQTPHVTVTIPAQPPPPSSVPIIKQETEKNKIANKPVDPYREKKRLKKKKKEKMKQKMMNEIKKKKKKHRCTCTDENCKHKRHHKKHRKHKRHHEKRQERLIDDLRNQVTIIVDDEEGEEEEELEEKELGVGDQIRGAEDGDEIENGVMDEEYEAEICNPDDEVTMDDIIKATGKTKKSKKRDRQESCESRSKMSAFLPARQMWGWAGKGYKRQRAKGRSKKSFYKSIQRGKEMITVGDSAVFLSTGRPDRPYIGRIEAMWELCGTMVVRVKWFYHPEETVGCPANLKYPGALFESPHVDENDVQTISHRCEVLPLSDYLQRLGDDPRRLATIYDDNDVYYLAGRYDPTTYVIRMEPGIPFEDSAVNQGAD</sequence>
<feature type="compositionally biased region" description="Polar residues" evidence="1">
    <location>
        <begin position="707"/>
        <end position="724"/>
    </location>
</feature>
<feature type="region of interest" description="Disordered" evidence="1">
    <location>
        <begin position="153"/>
        <end position="172"/>
    </location>
</feature>
<feature type="compositionally biased region" description="Polar residues" evidence="1">
    <location>
        <begin position="529"/>
        <end position="545"/>
    </location>
</feature>
<dbReference type="SMART" id="SM00439">
    <property type="entry name" value="BAH"/>
    <property type="match status" value="1"/>
</dbReference>
<dbReference type="CDD" id="cd04714">
    <property type="entry name" value="BAH_BAHCC1"/>
    <property type="match status" value="1"/>
</dbReference>
<feature type="non-terminal residue" evidence="3">
    <location>
        <position position="1"/>
    </location>
</feature>
<feature type="compositionally biased region" description="Basic and acidic residues" evidence="1">
    <location>
        <begin position="798"/>
        <end position="811"/>
    </location>
</feature>
<dbReference type="PANTHER" id="PTHR12505:SF24">
    <property type="entry name" value="PROTEIN WINGED EYE"/>
    <property type="match status" value="1"/>
</dbReference>
<accession>A0A653DWE9</accession>
<name>A0A653DWE9_CALMS</name>
<feature type="region of interest" description="Disordered" evidence="1">
    <location>
        <begin position="945"/>
        <end position="977"/>
    </location>
</feature>
<dbReference type="EMBL" id="CAACVG010015484">
    <property type="protein sequence ID" value="VEN64504.1"/>
    <property type="molecule type" value="Genomic_DNA"/>
</dbReference>
<feature type="domain" description="BAH" evidence="2">
    <location>
        <begin position="1535"/>
        <end position="1659"/>
    </location>
</feature>
<dbReference type="PROSITE" id="PS51038">
    <property type="entry name" value="BAH"/>
    <property type="match status" value="1"/>
</dbReference>
<proteinExistence type="predicted"/>
<evidence type="ECO:0000259" key="2">
    <source>
        <dbReference type="PROSITE" id="PS51038"/>
    </source>
</evidence>
<feature type="region of interest" description="Disordered" evidence="1">
    <location>
        <begin position="741"/>
        <end position="811"/>
    </location>
</feature>
<protein>
    <recommendedName>
        <fullName evidence="2">BAH domain-containing protein</fullName>
    </recommendedName>
</protein>
<feature type="compositionally biased region" description="Polar residues" evidence="1">
    <location>
        <begin position="563"/>
        <end position="572"/>
    </location>
</feature>
<dbReference type="InterPro" id="IPR001025">
    <property type="entry name" value="BAH_dom"/>
</dbReference>
<feature type="compositionally biased region" description="Basic residues" evidence="1">
    <location>
        <begin position="1346"/>
        <end position="1358"/>
    </location>
</feature>
<dbReference type="Pfam" id="PF01426">
    <property type="entry name" value="BAH"/>
    <property type="match status" value="1"/>
</dbReference>
<reference evidence="3 4" key="1">
    <citation type="submission" date="2019-01" db="EMBL/GenBank/DDBJ databases">
        <authorList>
            <person name="Sayadi A."/>
        </authorList>
    </citation>
    <scope>NUCLEOTIDE SEQUENCE [LARGE SCALE GENOMIC DNA]</scope>
</reference>
<dbReference type="GO" id="GO:0003682">
    <property type="term" value="F:chromatin binding"/>
    <property type="evidence" value="ECO:0007669"/>
    <property type="project" value="InterPro"/>
</dbReference>
<feature type="compositionally biased region" description="Basic residues" evidence="1">
    <location>
        <begin position="957"/>
        <end position="968"/>
    </location>
</feature>
<feature type="compositionally biased region" description="Basic and acidic residues" evidence="1">
    <location>
        <begin position="741"/>
        <end position="757"/>
    </location>
</feature>
<dbReference type="Pfam" id="PF24912">
    <property type="entry name" value="SH3_TNRC18"/>
    <property type="match status" value="1"/>
</dbReference>
<dbReference type="OrthoDB" id="6426227at2759"/>
<evidence type="ECO:0000313" key="3">
    <source>
        <dbReference type="EMBL" id="VEN64504.1"/>
    </source>
</evidence>
<feature type="compositionally biased region" description="Basic and acidic residues" evidence="1">
    <location>
        <begin position="1485"/>
        <end position="1494"/>
    </location>
</feature>
<dbReference type="Gene3D" id="2.30.30.140">
    <property type="match status" value="1"/>
</dbReference>
<organism evidence="3 4">
    <name type="scientific">Callosobruchus maculatus</name>
    <name type="common">Southern cowpea weevil</name>
    <name type="synonym">Pulse bruchid</name>
    <dbReference type="NCBI Taxonomy" id="64391"/>
    <lineage>
        <taxon>Eukaryota</taxon>
        <taxon>Metazoa</taxon>
        <taxon>Ecdysozoa</taxon>
        <taxon>Arthropoda</taxon>
        <taxon>Hexapoda</taxon>
        <taxon>Insecta</taxon>
        <taxon>Pterygota</taxon>
        <taxon>Neoptera</taxon>
        <taxon>Endopterygota</taxon>
        <taxon>Coleoptera</taxon>
        <taxon>Polyphaga</taxon>
        <taxon>Cucujiformia</taxon>
        <taxon>Chrysomeloidea</taxon>
        <taxon>Chrysomelidae</taxon>
        <taxon>Bruchinae</taxon>
        <taxon>Bruchini</taxon>
        <taxon>Callosobruchus</taxon>
    </lineage>
</organism>
<feature type="region of interest" description="Disordered" evidence="1">
    <location>
        <begin position="529"/>
        <end position="572"/>
    </location>
</feature>
<dbReference type="InterPro" id="IPR048924">
    <property type="entry name" value="BAHCC1-like_Tudor"/>
</dbReference>
<dbReference type="InterPro" id="IPR043151">
    <property type="entry name" value="BAH_sf"/>
</dbReference>
<keyword evidence="4" id="KW-1185">Reference proteome</keyword>
<dbReference type="Gene3D" id="2.30.30.490">
    <property type="match status" value="1"/>
</dbReference>
<dbReference type="Pfam" id="PF21744">
    <property type="entry name" value="BAHCC1-like_Tudor"/>
    <property type="match status" value="1"/>
</dbReference>
<dbReference type="PANTHER" id="PTHR12505">
    <property type="entry name" value="PHD FINGER TRANSCRIPTION FACTOR"/>
    <property type="match status" value="1"/>
</dbReference>
<dbReference type="InterPro" id="IPR052429">
    <property type="entry name" value="BAH_domain_protein"/>
</dbReference>
<feature type="region of interest" description="Disordered" evidence="1">
    <location>
        <begin position="1346"/>
        <end position="1368"/>
    </location>
</feature>
<feature type="region of interest" description="Disordered" evidence="1">
    <location>
        <begin position="871"/>
        <end position="911"/>
    </location>
</feature>
<feature type="region of interest" description="Disordered" evidence="1">
    <location>
        <begin position="687"/>
        <end position="724"/>
    </location>
</feature>
<feature type="compositionally biased region" description="Basic and acidic residues" evidence="1">
    <location>
        <begin position="871"/>
        <end position="889"/>
    </location>
</feature>
<feature type="region of interest" description="Disordered" evidence="1">
    <location>
        <begin position="1295"/>
        <end position="1324"/>
    </location>
</feature>